<evidence type="ECO:0008006" key="5">
    <source>
        <dbReference type="Google" id="ProtNLM"/>
    </source>
</evidence>
<keyword evidence="2" id="KW-0732">Signal</keyword>
<evidence type="ECO:0000256" key="2">
    <source>
        <dbReference type="SAM" id="SignalP"/>
    </source>
</evidence>
<reference evidence="3 4" key="1">
    <citation type="submission" date="2024-09" db="EMBL/GenBank/DDBJ databases">
        <authorList>
            <person name="Sun Q."/>
            <person name="Mori K."/>
        </authorList>
    </citation>
    <scope>NUCLEOTIDE SEQUENCE [LARGE SCALE GENOMIC DNA]</scope>
    <source>
        <strain evidence="3 4">JCM 10918</strain>
    </source>
</reference>
<evidence type="ECO:0000313" key="3">
    <source>
        <dbReference type="EMBL" id="MFB9734630.1"/>
    </source>
</evidence>
<sequence>MRHTGTTRPRRPAATRALLTAVAALTALTATAGLAACGKPESRPRPDGTTSTAPSTDARTTQALRAVERAVAAAGSARIDSTTAMGDLLSTRAEGALAWSGSSTGTLRITYTGGSLTEPLRKLGTTSMDARLLPDAYYARVGEDFARRMGGRHWIRYDFDDLAGLPGDAGTHLRDQLSNTAPLLPVRLLLASGTARETGRETVRGRAARHYTATVDVAALPDAGLRRQLSDAGVAAERVDIWVDDRNLLVKKVEKAEMASGALTQTAYYDTYGVRVAVQRPPDGDTEDFATLMGATGS</sequence>
<gene>
    <name evidence="3" type="ORF">ACFFRO_05690</name>
</gene>
<proteinExistence type="predicted"/>
<protein>
    <recommendedName>
        <fullName evidence="5">Lipoprotein</fullName>
    </recommendedName>
</protein>
<dbReference type="Proteomes" id="UP001589703">
    <property type="component" value="Unassembled WGS sequence"/>
</dbReference>
<comment type="caution">
    <text evidence="3">The sequence shown here is derived from an EMBL/GenBank/DDBJ whole genome shotgun (WGS) entry which is preliminary data.</text>
</comment>
<feature type="signal peptide" evidence="2">
    <location>
        <begin position="1"/>
        <end position="32"/>
    </location>
</feature>
<keyword evidence="4" id="KW-1185">Reference proteome</keyword>
<dbReference type="RefSeq" id="WP_247466284.1">
    <property type="nucleotide sequence ID" value="NZ_JBHMAR010000004.1"/>
</dbReference>
<feature type="compositionally biased region" description="Polar residues" evidence="1">
    <location>
        <begin position="48"/>
        <end position="60"/>
    </location>
</feature>
<dbReference type="SUPFAM" id="SSF89392">
    <property type="entry name" value="Prokaryotic lipoproteins and lipoprotein localization factors"/>
    <property type="match status" value="1"/>
</dbReference>
<accession>A0ABV5V9X8</accession>
<name>A0ABV5V9X8_9ACTN</name>
<dbReference type="InterPro" id="IPR029046">
    <property type="entry name" value="LolA/LolB/LppX"/>
</dbReference>
<feature type="chain" id="PRO_5047223678" description="Lipoprotein" evidence="2">
    <location>
        <begin position="33"/>
        <end position="298"/>
    </location>
</feature>
<evidence type="ECO:0000256" key="1">
    <source>
        <dbReference type="SAM" id="MobiDB-lite"/>
    </source>
</evidence>
<dbReference type="Gene3D" id="2.50.20.20">
    <property type="match status" value="1"/>
</dbReference>
<feature type="region of interest" description="Disordered" evidence="1">
    <location>
        <begin position="36"/>
        <end position="60"/>
    </location>
</feature>
<evidence type="ECO:0000313" key="4">
    <source>
        <dbReference type="Proteomes" id="UP001589703"/>
    </source>
</evidence>
<organism evidence="3 4">
    <name type="scientific">Streptomyces thermocoprophilus</name>
    <dbReference type="NCBI Taxonomy" id="78356"/>
    <lineage>
        <taxon>Bacteria</taxon>
        <taxon>Bacillati</taxon>
        <taxon>Actinomycetota</taxon>
        <taxon>Actinomycetes</taxon>
        <taxon>Kitasatosporales</taxon>
        <taxon>Streptomycetaceae</taxon>
        <taxon>Streptomyces</taxon>
    </lineage>
</organism>
<dbReference type="EMBL" id="JBHMAR010000004">
    <property type="protein sequence ID" value="MFB9734630.1"/>
    <property type="molecule type" value="Genomic_DNA"/>
</dbReference>